<dbReference type="Gene3D" id="3.10.20.30">
    <property type="match status" value="1"/>
</dbReference>
<organism evidence="2 3">
    <name type="scientific">Setaria digitata</name>
    <dbReference type="NCBI Taxonomy" id="48799"/>
    <lineage>
        <taxon>Eukaryota</taxon>
        <taxon>Metazoa</taxon>
        <taxon>Ecdysozoa</taxon>
        <taxon>Nematoda</taxon>
        <taxon>Chromadorea</taxon>
        <taxon>Rhabditida</taxon>
        <taxon>Spirurina</taxon>
        <taxon>Spiruromorpha</taxon>
        <taxon>Filarioidea</taxon>
        <taxon>Setariidae</taxon>
        <taxon>Setaria</taxon>
    </lineage>
</organism>
<dbReference type="Proteomes" id="UP000887581">
    <property type="component" value="Unplaced"/>
</dbReference>
<reference evidence="3" key="1">
    <citation type="submission" date="2022-11" db="UniProtKB">
        <authorList>
            <consortium name="WormBaseParasite"/>
        </authorList>
    </citation>
    <scope>IDENTIFICATION</scope>
</reference>
<dbReference type="GO" id="GO:1990133">
    <property type="term" value="C:molybdopterin adenylyltransferase complex"/>
    <property type="evidence" value="ECO:0007669"/>
    <property type="project" value="TreeGrafter"/>
</dbReference>
<evidence type="ECO:0000256" key="1">
    <source>
        <dbReference type="ARBA" id="ARBA00022741"/>
    </source>
</evidence>
<proteinExistence type="predicted"/>
<dbReference type="PANTHER" id="PTHR33359:SF1">
    <property type="entry name" value="MOLYBDOPTERIN SYNTHASE SULFUR CARRIER SUBUNIT"/>
    <property type="match status" value="1"/>
</dbReference>
<name>A0A915PLL7_9BILA</name>
<protein>
    <submittedName>
        <fullName evidence="3">Molybdopterin synthase sulfur carrier subunit</fullName>
    </submittedName>
</protein>
<dbReference type="InterPro" id="IPR003749">
    <property type="entry name" value="ThiS/MoaD-like"/>
</dbReference>
<dbReference type="CDD" id="cd00754">
    <property type="entry name" value="Ubl_MoaD"/>
    <property type="match status" value="1"/>
</dbReference>
<dbReference type="GO" id="GO:0006777">
    <property type="term" value="P:Mo-molybdopterin cofactor biosynthetic process"/>
    <property type="evidence" value="ECO:0007669"/>
    <property type="project" value="InterPro"/>
</dbReference>
<dbReference type="InterPro" id="IPR012675">
    <property type="entry name" value="Beta-grasp_dom_sf"/>
</dbReference>
<dbReference type="AlphaFoldDB" id="A0A915PLL7"/>
<dbReference type="WBParaSite" id="sdigi.contig13.g1334.t1">
    <property type="protein sequence ID" value="sdigi.contig13.g1334.t1"/>
    <property type="gene ID" value="sdigi.contig13.g1334"/>
</dbReference>
<sequence>MVPVHLVLFGKARELLSNASERNLNVPRVLKCQQLRQLIFHEMIQELSSIEKSCMLALNQEYIGNHNDEITISAHSEIAVIPPISGG</sequence>
<keyword evidence="1" id="KW-0547">Nucleotide-binding</keyword>
<keyword evidence="2" id="KW-1185">Reference proteome</keyword>
<dbReference type="PANTHER" id="PTHR33359">
    <property type="entry name" value="MOLYBDOPTERIN SYNTHASE SULFUR CARRIER SUBUNIT"/>
    <property type="match status" value="1"/>
</dbReference>
<accession>A0A915PLL7</accession>
<dbReference type="SUPFAM" id="SSF54285">
    <property type="entry name" value="MoaD/ThiS"/>
    <property type="match status" value="1"/>
</dbReference>
<dbReference type="Pfam" id="PF02597">
    <property type="entry name" value="ThiS"/>
    <property type="match status" value="1"/>
</dbReference>
<dbReference type="InterPro" id="IPR044672">
    <property type="entry name" value="MOCS2A"/>
</dbReference>
<evidence type="ECO:0000313" key="3">
    <source>
        <dbReference type="WBParaSite" id="sdigi.contig13.g1334.t1"/>
    </source>
</evidence>
<dbReference type="InterPro" id="IPR016155">
    <property type="entry name" value="Mopterin_synth/thiamin_S_b"/>
</dbReference>
<evidence type="ECO:0000313" key="2">
    <source>
        <dbReference type="Proteomes" id="UP000887581"/>
    </source>
</evidence>
<dbReference type="GO" id="GO:0000166">
    <property type="term" value="F:nucleotide binding"/>
    <property type="evidence" value="ECO:0007669"/>
    <property type="project" value="UniProtKB-KW"/>
</dbReference>